<feature type="binding site" evidence="12">
    <location>
        <position position="316"/>
    </location>
    <ligand>
        <name>UDP-N-acetyl-alpha-D-glucosamine</name>
        <dbReference type="ChEBI" id="CHEBI:57705"/>
    </ligand>
</feature>
<keyword evidence="8 12" id="KW-0131">Cell cycle</keyword>
<evidence type="ECO:0000256" key="1">
    <source>
        <dbReference type="ARBA" id="ARBA00004496"/>
    </source>
</evidence>
<dbReference type="NCBIfam" id="NF006873">
    <property type="entry name" value="PRK09369.1"/>
    <property type="match status" value="1"/>
</dbReference>
<comment type="caution">
    <text evidence="12">Lacks conserved residue(s) required for the propagation of feature annotation.</text>
</comment>
<comment type="similarity">
    <text evidence="10 12">Belongs to the EPSP synthase family. MurA subfamily.</text>
</comment>
<dbReference type="HAMAP" id="MF_00111">
    <property type="entry name" value="MurA"/>
    <property type="match status" value="1"/>
</dbReference>
<dbReference type="GO" id="GO:0008760">
    <property type="term" value="F:UDP-N-acetylglucosamine 1-carboxyvinyltransferase activity"/>
    <property type="evidence" value="ECO:0007669"/>
    <property type="project" value="UniProtKB-UniRule"/>
</dbReference>
<evidence type="ECO:0000256" key="10">
    <source>
        <dbReference type="ARBA" id="ARBA00038367"/>
    </source>
</evidence>
<dbReference type="GO" id="GO:0071555">
    <property type="term" value="P:cell wall organization"/>
    <property type="evidence" value="ECO:0007669"/>
    <property type="project" value="UniProtKB-KW"/>
</dbReference>
<keyword evidence="4 12" id="KW-0132">Cell division</keyword>
<dbReference type="InterPro" id="IPR005750">
    <property type="entry name" value="UDP_GlcNAc_COvinyl_MurA"/>
</dbReference>
<dbReference type="PANTHER" id="PTHR43783:SF1">
    <property type="entry name" value="UDP-N-ACETYLGLUCOSAMINE 1-CARBOXYVINYLTRANSFERASE"/>
    <property type="match status" value="1"/>
</dbReference>
<evidence type="ECO:0000256" key="6">
    <source>
        <dbReference type="ARBA" id="ARBA00022960"/>
    </source>
</evidence>
<dbReference type="InterPro" id="IPR001986">
    <property type="entry name" value="Enolpyruvate_Tfrase_dom"/>
</dbReference>
<evidence type="ECO:0000256" key="7">
    <source>
        <dbReference type="ARBA" id="ARBA00022984"/>
    </source>
</evidence>
<comment type="pathway">
    <text evidence="2 12">Cell wall biogenesis; peptidoglycan biosynthesis.</text>
</comment>
<dbReference type="STRING" id="1618345.UT18_C0007G0017"/>
<comment type="subcellular location">
    <subcellularLocation>
        <location evidence="1 12">Cytoplasm</location>
    </subcellularLocation>
</comment>
<dbReference type="GO" id="GO:0051301">
    <property type="term" value="P:cell division"/>
    <property type="evidence" value="ECO:0007669"/>
    <property type="project" value="UniProtKB-KW"/>
</dbReference>
<dbReference type="UniPathway" id="UPA00219"/>
<organism evidence="14 15">
    <name type="scientific">candidate division CPR2 bacterium GW2011_GWC2_39_10</name>
    <dbReference type="NCBI Taxonomy" id="1618345"/>
    <lineage>
        <taxon>Bacteria</taxon>
        <taxon>Bacteria division CPR2</taxon>
    </lineage>
</organism>
<evidence type="ECO:0000313" key="15">
    <source>
        <dbReference type="Proteomes" id="UP000034207"/>
    </source>
</evidence>
<dbReference type="Pfam" id="PF00275">
    <property type="entry name" value="EPSP_synthase"/>
    <property type="match status" value="1"/>
</dbReference>
<dbReference type="NCBIfam" id="TIGR01072">
    <property type="entry name" value="murA"/>
    <property type="match status" value="1"/>
</dbReference>
<feature type="modified residue" description="2-(S-cysteinyl)pyruvic acid O-phosphothioketal" evidence="12">
    <location>
        <position position="129"/>
    </location>
</feature>
<dbReference type="PANTHER" id="PTHR43783">
    <property type="entry name" value="UDP-N-ACETYLGLUCOSAMINE 1-CARBOXYVINYLTRANSFERASE"/>
    <property type="match status" value="1"/>
</dbReference>
<dbReference type="CDD" id="cd01555">
    <property type="entry name" value="UdpNAET"/>
    <property type="match status" value="1"/>
</dbReference>
<evidence type="ECO:0000259" key="13">
    <source>
        <dbReference type="Pfam" id="PF00275"/>
    </source>
</evidence>
<reference evidence="14 15" key="1">
    <citation type="journal article" date="2015" name="Nature">
        <title>rRNA introns, odd ribosomes, and small enigmatic genomes across a large radiation of phyla.</title>
        <authorList>
            <person name="Brown C.T."/>
            <person name="Hug L.A."/>
            <person name="Thomas B.C."/>
            <person name="Sharon I."/>
            <person name="Castelle C.J."/>
            <person name="Singh A."/>
            <person name="Wilkins M.J."/>
            <person name="Williams K.H."/>
            <person name="Banfield J.F."/>
        </authorList>
    </citation>
    <scope>NUCLEOTIDE SEQUENCE [LARGE SCALE GENOMIC DNA]</scope>
</reference>
<dbReference type="GO" id="GO:0008360">
    <property type="term" value="P:regulation of cell shape"/>
    <property type="evidence" value="ECO:0007669"/>
    <property type="project" value="UniProtKB-KW"/>
</dbReference>
<comment type="caution">
    <text evidence="14">The sequence shown here is derived from an EMBL/GenBank/DDBJ whole genome shotgun (WGS) entry which is preliminary data.</text>
</comment>
<dbReference type="EMBL" id="LBVV01000007">
    <property type="protein sequence ID" value="KKQ94761.1"/>
    <property type="molecule type" value="Genomic_DNA"/>
</dbReference>
<evidence type="ECO:0000256" key="5">
    <source>
        <dbReference type="ARBA" id="ARBA00022679"/>
    </source>
</evidence>
<evidence type="ECO:0000256" key="9">
    <source>
        <dbReference type="ARBA" id="ARBA00023316"/>
    </source>
</evidence>
<gene>
    <name evidence="12" type="primary">murA</name>
    <name evidence="14" type="ORF">UT18_C0007G0017</name>
</gene>
<dbReference type="AlphaFoldDB" id="A0A0G0PZC5"/>
<dbReference type="InterPro" id="IPR036968">
    <property type="entry name" value="Enolpyruvate_Tfrase_sf"/>
</dbReference>
<feature type="binding site" evidence="12">
    <location>
        <begin position="35"/>
        <end position="36"/>
    </location>
    <ligand>
        <name>phosphoenolpyruvate</name>
        <dbReference type="ChEBI" id="CHEBI:58702"/>
    </ligand>
</feature>
<dbReference type="Proteomes" id="UP000034207">
    <property type="component" value="Unassembled WGS sequence"/>
</dbReference>
<keyword evidence="5 12" id="KW-0808">Transferase</keyword>
<dbReference type="Gene3D" id="3.65.10.10">
    <property type="entry name" value="Enolpyruvate transferase domain"/>
    <property type="match status" value="2"/>
</dbReference>
<proteinExistence type="inferred from homology"/>
<dbReference type="GO" id="GO:0009252">
    <property type="term" value="P:peptidoglycan biosynthetic process"/>
    <property type="evidence" value="ECO:0007669"/>
    <property type="project" value="UniProtKB-UniRule"/>
</dbReference>
<keyword evidence="12" id="KW-0670">Pyruvate</keyword>
<evidence type="ECO:0000256" key="2">
    <source>
        <dbReference type="ARBA" id="ARBA00004752"/>
    </source>
</evidence>
<evidence type="ECO:0000256" key="3">
    <source>
        <dbReference type="ARBA" id="ARBA00022490"/>
    </source>
</evidence>
<evidence type="ECO:0000256" key="4">
    <source>
        <dbReference type="ARBA" id="ARBA00022618"/>
    </source>
</evidence>
<dbReference type="PATRIC" id="fig|1618345.3.peg.378"/>
<feature type="binding site" evidence="12">
    <location>
        <position position="338"/>
    </location>
    <ligand>
        <name>UDP-N-acetyl-alpha-D-glucosamine</name>
        <dbReference type="ChEBI" id="CHEBI:57705"/>
    </ligand>
</feature>
<dbReference type="InterPro" id="IPR050068">
    <property type="entry name" value="MurA_subfamily"/>
</dbReference>
<evidence type="ECO:0000256" key="12">
    <source>
        <dbReference type="HAMAP-Rule" id="MF_00111"/>
    </source>
</evidence>
<feature type="binding site" evidence="12">
    <location>
        <position position="105"/>
    </location>
    <ligand>
        <name>UDP-N-acetyl-alpha-D-glucosamine</name>
        <dbReference type="ChEBI" id="CHEBI:57705"/>
    </ligand>
</feature>
<comment type="catalytic activity">
    <reaction evidence="11 12">
        <text>phosphoenolpyruvate + UDP-N-acetyl-alpha-D-glucosamine = UDP-N-acetyl-3-O-(1-carboxyvinyl)-alpha-D-glucosamine + phosphate</text>
        <dbReference type="Rhea" id="RHEA:18681"/>
        <dbReference type="ChEBI" id="CHEBI:43474"/>
        <dbReference type="ChEBI" id="CHEBI:57705"/>
        <dbReference type="ChEBI" id="CHEBI:58702"/>
        <dbReference type="ChEBI" id="CHEBI:68483"/>
        <dbReference type="EC" id="2.5.1.7"/>
    </reaction>
</comment>
<keyword evidence="7 12" id="KW-0573">Peptidoglycan synthesis</keyword>
<feature type="active site" description="Proton donor" evidence="12">
    <location>
        <position position="129"/>
    </location>
</feature>
<name>A0A0G0PZC5_UNCC2</name>
<keyword evidence="9 12" id="KW-0961">Cell wall biogenesis/degradation</keyword>
<dbReference type="EC" id="2.5.1.7" evidence="12"/>
<sequence length="434" mass="47667">MDKALTILYNNSVVQKFVIHGPNKLEGEVNVSGSKNAALQLIPATLLANSPSTITNVPDILDIKNLLDIIKMLGVKIDFKNNELTIDPTTLKSCELPEKLVGKLRASIMLAAPLVNKFNRCQIPYPGGCVIGKRPLNYHFDAYRALGYKVTEEESSYRIEKGNLAGTTININFSVLATGNAIMAAVYAKGETIIKLAACEPEVSILIEFLNGMGADIKWIDNHVVRVKGVTSLHGANIKNIPDRIEAGTFAIAAAACHSEIIINDFYQYHNDALLFKFKEANVKYEIEENNLHIKKGTFLKPVKIQTKEYPGFPTDLQAPFSIIMTQAEGISEVFETIFEGRLGYLHELEKMGAKVIIKNSQFANIEGPTPLYGTHIESLDLRAGATLIIAALTAQGESTIDNIDIIDRGYEGIEKKLVNLGANISRVTSTRHL</sequence>
<dbReference type="InterPro" id="IPR013792">
    <property type="entry name" value="RNA3'P_cycl/enolpyr_Trfase_a/b"/>
</dbReference>
<evidence type="ECO:0000313" key="14">
    <source>
        <dbReference type="EMBL" id="KKQ94761.1"/>
    </source>
</evidence>
<comment type="function">
    <text evidence="12">Cell wall formation. Adds enolpyruvyl to UDP-N-acetylglucosamine.</text>
</comment>
<evidence type="ECO:0000256" key="8">
    <source>
        <dbReference type="ARBA" id="ARBA00023306"/>
    </source>
</evidence>
<keyword evidence="6 12" id="KW-0133">Cell shape</keyword>
<keyword evidence="3 12" id="KW-0963">Cytoplasm</keyword>
<evidence type="ECO:0000256" key="11">
    <source>
        <dbReference type="ARBA" id="ARBA00047527"/>
    </source>
</evidence>
<dbReference type="SUPFAM" id="SSF55205">
    <property type="entry name" value="EPT/RTPC-like"/>
    <property type="match status" value="1"/>
</dbReference>
<dbReference type="GO" id="GO:0005737">
    <property type="term" value="C:cytoplasm"/>
    <property type="evidence" value="ECO:0007669"/>
    <property type="project" value="UniProtKB-SubCell"/>
</dbReference>
<protein>
    <recommendedName>
        <fullName evidence="12">UDP-N-acetylglucosamine 1-carboxyvinyltransferase</fullName>
        <ecNumber evidence="12">2.5.1.7</ecNumber>
    </recommendedName>
    <alternativeName>
        <fullName evidence="12">Enoylpyruvate transferase</fullName>
    </alternativeName>
    <alternativeName>
        <fullName evidence="12">UDP-N-acetylglucosamine enolpyruvyl transferase</fullName>
        <shortName evidence="12">EPT</shortName>
    </alternativeName>
</protein>
<dbReference type="GO" id="GO:0019277">
    <property type="term" value="P:UDP-N-acetylgalactosamine biosynthetic process"/>
    <property type="evidence" value="ECO:0007669"/>
    <property type="project" value="InterPro"/>
</dbReference>
<accession>A0A0G0PZC5</accession>
<feature type="domain" description="Enolpyruvate transferase" evidence="13">
    <location>
        <begin position="20"/>
        <end position="418"/>
    </location>
</feature>